<dbReference type="Pfam" id="PF06570">
    <property type="entry name" value="DUF1129"/>
    <property type="match status" value="1"/>
</dbReference>
<sequence length="220" mass="25195">MLTTEELIKRNTILQRSLTRGNAAAYQIVLAYVRGSNVSERAIEETLLEIIEHLITGQKHGKNAEDLFGRDLKQYSKDIVANLPKETKSVQLIDAFYFGTLMLMWMFIVETAGQFLSTFFDRFSKDTFSIIPYLISLISLALLIACFMKLLKNADSKLWTVITIIVGALSIPSFIVSRYLFEGVWTLPINLSISFFITLSLFLIQYTLKKWSKSLQNEWV</sequence>
<evidence type="ECO:0008006" key="4">
    <source>
        <dbReference type="Google" id="ProtNLM"/>
    </source>
</evidence>
<gene>
    <name evidence="2" type="ORF">A3864_21355</name>
</gene>
<dbReference type="PANTHER" id="PTHR41307">
    <property type="entry name" value="MEMBRANE PROTEIN-RELATED"/>
    <property type="match status" value="1"/>
</dbReference>
<dbReference type="SUPFAM" id="SSF158560">
    <property type="entry name" value="BH3980-like"/>
    <property type="match status" value="1"/>
</dbReference>
<protein>
    <recommendedName>
        <fullName evidence="4">DUF1129 family protein</fullName>
    </recommendedName>
</protein>
<dbReference type="RefSeq" id="WP_111924200.1">
    <property type="nucleotide sequence ID" value="NZ_JAMAYK010000002.1"/>
</dbReference>
<dbReference type="Gene3D" id="1.10.1900.10">
    <property type="entry name" value="c-terminal domain of poly(a) binding protein"/>
    <property type="match status" value="1"/>
</dbReference>
<feature type="transmembrane region" description="Helical" evidence="1">
    <location>
        <begin position="187"/>
        <end position="208"/>
    </location>
</feature>
<reference evidence="2 3" key="1">
    <citation type="submission" date="2016-03" db="EMBL/GenBank/DDBJ databases">
        <title>Comparison of Bacillus endophyticus and B. anthracis characteristics using whole genome sequence analysis and microbiological techniques.</title>
        <authorList>
            <person name="Lekota K.E."/>
            <person name="Mafofo J."/>
            <person name="Rees J."/>
            <person name="Muchadeyi F.C."/>
            <person name="Madoroba E."/>
            <person name="Van Heerden H."/>
        </authorList>
    </citation>
    <scope>NUCLEOTIDE SEQUENCE [LARGE SCALE GENOMIC DNA]</scope>
    <source>
        <strain evidence="2 3">3631_10C</strain>
    </source>
</reference>
<evidence type="ECO:0000256" key="1">
    <source>
        <dbReference type="SAM" id="Phobius"/>
    </source>
</evidence>
<evidence type="ECO:0000313" key="3">
    <source>
        <dbReference type="Proteomes" id="UP000250174"/>
    </source>
</evidence>
<feature type="transmembrane region" description="Helical" evidence="1">
    <location>
        <begin position="128"/>
        <end position="151"/>
    </location>
</feature>
<dbReference type="Proteomes" id="UP000250174">
    <property type="component" value="Unassembled WGS sequence"/>
</dbReference>
<name>A0AAX1Q4T7_9BACI</name>
<keyword evidence="1" id="KW-0812">Transmembrane</keyword>
<feature type="transmembrane region" description="Helical" evidence="1">
    <location>
        <begin position="158"/>
        <end position="181"/>
    </location>
</feature>
<dbReference type="InterPro" id="IPR009214">
    <property type="entry name" value="DUF1129"/>
</dbReference>
<proteinExistence type="predicted"/>
<organism evidence="2 3">
    <name type="scientific">Priestia endophytica</name>
    <dbReference type="NCBI Taxonomy" id="135735"/>
    <lineage>
        <taxon>Bacteria</taxon>
        <taxon>Bacillati</taxon>
        <taxon>Bacillota</taxon>
        <taxon>Bacilli</taxon>
        <taxon>Bacillales</taxon>
        <taxon>Bacillaceae</taxon>
        <taxon>Priestia</taxon>
    </lineage>
</organism>
<feature type="transmembrane region" description="Helical" evidence="1">
    <location>
        <begin position="95"/>
        <end position="116"/>
    </location>
</feature>
<comment type="caution">
    <text evidence="2">The sequence shown here is derived from an EMBL/GenBank/DDBJ whole genome shotgun (WGS) entry which is preliminary data.</text>
</comment>
<accession>A0AAX1Q4T7</accession>
<evidence type="ECO:0000313" key="2">
    <source>
        <dbReference type="EMBL" id="RAS73041.1"/>
    </source>
</evidence>
<dbReference type="EMBL" id="LVYK01000057">
    <property type="protein sequence ID" value="RAS73041.1"/>
    <property type="molecule type" value="Genomic_DNA"/>
</dbReference>
<dbReference type="PANTHER" id="PTHR41307:SF1">
    <property type="entry name" value="MEMBRANE PROTEIN"/>
    <property type="match status" value="1"/>
</dbReference>
<dbReference type="AlphaFoldDB" id="A0AAX1Q4T7"/>
<keyword evidence="1" id="KW-1133">Transmembrane helix</keyword>
<keyword evidence="1" id="KW-0472">Membrane</keyword>